<dbReference type="Gramene" id="rna-AYBTSS11_LOCUS23931">
    <property type="protein sequence ID" value="CAJ1971922.1"/>
    <property type="gene ID" value="gene-AYBTSS11_LOCUS23931"/>
</dbReference>
<gene>
    <name evidence="1" type="ORF">AYBTSS11_LOCUS23931</name>
</gene>
<evidence type="ECO:0000313" key="1">
    <source>
        <dbReference type="EMBL" id="CAJ1971922.1"/>
    </source>
</evidence>
<keyword evidence="2" id="KW-1185">Reference proteome</keyword>
<evidence type="ECO:0000313" key="2">
    <source>
        <dbReference type="Proteomes" id="UP001189624"/>
    </source>
</evidence>
<dbReference type="AlphaFoldDB" id="A0AA86SSQ5"/>
<dbReference type="Proteomes" id="UP001189624">
    <property type="component" value="Chromosome 8"/>
</dbReference>
<dbReference type="EMBL" id="OY731405">
    <property type="protein sequence ID" value="CAJ1971922.1"/>
    <property type="molecule type" value="Genomic_DNA"/>
</dbReference>
<sequence>MARTHRETCNLENCLLGKEQVRAGGVTENLWLWQVRCLHWDLTVRFESPEQRMKDSLTKVQD</sequence>
<name>A0AA86SSQ5_9FABA</name>
<reference evidence="1" key="1">
    <citation type="submission" date="2023-10" db="EMBL/GenBank/DDBJ databases">
        <authorList>
            <person name="Domelevo Entfellner J.-B."/>
        </authorList>
    </citation>
    <scope>NUCLEOTIDE SEQUENCE</scope>
</reference>
<accession>A0AA86SSQ5</accession>
<protein>
    <submittedName>
        <fullName evidence="1">Uncharacterized protein</fullName>
    </submittedName>
</protein>
<proteinExistence type="predicted"/>
<organism evidence="1 2">
    <name type="scientific">Sphenostylis stenocarpa</name>
    <dbReference type="NCBI Taxonomy" id="92480"/>
    <lineage>
        <taxon>Eukaryota</taxon>
        <taxon>Viridiplantae</taxon>
        <taxon>Streptophyta</taxon>
        <taxon>Embryophyta</taxon>
        <taxon>Tracheophyta</taxon>
        <taxon>Spermatophyta</taxon>
        <taxon>Magnoliopsida</taxon>
        <taxon>eudicotyledons</taxon>
        <taxon>Gunneridae</taxon>
        <taxon>Pentapetalae</taxon>
        <taxon>rosids</taxon>
        <taxon>fabids</taxon>
        <taxon>Fabales</taxon>
        <taxon>Fabaceae</taxon>
        <taxon>Papilionoideae</taxon>
        <taxon>50 kb inversion clade</taxon>
        <taxon>NPAAA clade</taxon>
        <taxon>indigoferoid/millettioid clade</taxon>
        <taxon>Phaseoleae</taxon>
        <taxon>Sphenostylis</taxon>
    </lineage>
</organism>